<keyword evidence="1" id="KW-0812">Transmembrane</keyword>
<dbReference type="OrthoDB" id="6396at2157"/>
<reference evidence="3" key="1">
    <citation type="submission" date="2016-10" db="EMBL/GenBank/DDBJ databases">
        <authorList>
            <person name="Varghese N."/>
        </authorList>
    </citation>
    <scope>NUCLEOTIDE SEQUENCE [LARGE SCALE GENOMIC DNA]</scope>
    <source>
        <strain evidence="3">DSM 16632</strain>
    </source>
</reference>
<keyword evidence="1" id="KW-1133">Transmembrane helix</keyword>
<evidence type="ECO:0000256" key="1">
    <source>
        <dbReference type="SAM" id="Phobius"/>
    </source>
</evidence>
<feature type="transmembrane region" description="Helical" evidence="1">
    <location>
        <begin position="28"/>
        <end position="46"/>
    </location>
</feature>
<organism evidence="2 3">
    <name type="scientific">Methanobrevibacter olleyae</name>
    <dbReference type="NCBI Taxonomy" id="294671"/>
    <lineage>
        <taxon>Archaea</taxon>
        <taxon>Methanobacteriati</taxon>
        <taxon>Methanobacteriota</taxon>
        <taxon>Methanomada group</taxon>
        <taxon>Methanobacteria</taxon>
        <taxon>Methanobacteriales</taxon>
        <taxon>Methanobacteriaceae</taxon>
        <taxon>Methanobrevibacter</taxon>
    </lineage>
</organism>
<accession>A0A1I4KS91</accession>
<dbReference type="EMBL" id="FOTL01000044">
    <property type="protein sequence ID" value="SFL81483.1"/>
    <property type="molecule type" value="Genomic_DNA"/>
</dbReference>
<dbReference type="AlphaFoldDB" id="A0A1I4KS91"/>
<keyword evidence="1" id="KW-0472">Membrane</keyword>
<protein>
    <submittedName>
        <fullName evidence="2">Uncharacterized protein</fullName>
    </submittedName>
</protein>
<gene>
    <name evidence="2" type="ORF">SAMN02910297_01818</name>
</gene>
<dbReference type="Proteomes" id="UP000183442">
    <property type="component" value="Unassembled WGS sequence"/>
</dbReference>
<sequence length="62" mass="7209">MSEVKTPKILANKTNFVYKELENSIKKGFILSVISALFSMYAYYALKNDLDKIDNMPFIREN</sequence>
<proteinExistence type="predicted"/>
<evidence type="ECO:0000313" key="3">
    <source>
        <dbReference type="Proteomes" id="UP000183442"/>
    </source>
</evidence>
<name>A0A1I4KS91_METOL</name>
<evidence type="ECO:0000313" key="2">
    <source>
        <dbReference type="EMBL" id="SFL81483.1"/>
    </source>
</evidence>
<dbReference type="RefSeq" id="WP_074798932.1">
    <property type="nucleotide sequence ID" value="NZ_FOTL01000044.1"/>
</dbReference>